<dbReference type="AlphaFoldDB" id="A0AAV2BX75"/>
<proteinExistence type="predicted"/>
<reference evidence="2 3" key="1">
    <citation type="submission" date="2024-04" db="EMBL/GenBank/DDBJ databases">
        <authorList>
            <person name="Rising A."/>
            <person name="Reimegard J."/>
            <person name="Sonavane S."/>
            <person name="Akerstrom W."/>
            <person name="Nylinder S."/>
            <person name="Hedman E."/>
            <person name="Kallberg Y."/>
        </authorList>
    </citation>
    <scope>NUCLEOTIDE SEQUENCE [LARGE SCALE GENOMIC DNA]</scope>
</reference>
<sequence length="129" mass="13982">MAVNPKSQFPVARRPRWWWLLTGGLLTTGGLGWCLRLAYAEEPKMAIVTYLAGSAGVCLTNLSFLYRPVKTSSIPNWIMLLTGGILSGTGFGYCLSLGMKEHPKSTMIAYTVGSLGYVLANSTIYAISN</sequence>
<keyword evidence="3" id="KW-1185">Reference proteome</keyword>
<organism evidence="2 3">
    <name type="scientific">Larinioides sclopetarius</name>
    <dbReference type="NCBI Taxonomy" id="280406"/>
    <lineage>
        <taxon>Eukaryota</taxon>
        <taxon>Metazoa</taxon>
        <taxon>Ecdysozoa</taxon>
        <taxon>Arthropoda</taxon>
        <taxon>Chelicerata</taxon>
        <taxon>Arachnida</taxon>
        <taxon>Araneae</taxon>
        <taxon>Araneomorphae</taxon>
        <taxon>Entelegynae</taxon>
        <taxon>Araneoidea</taxon>
        <taxon>Araneidae</taxon>
        <taxon>Larinioides</taxon>
    </lineage>
</organism>
<feature type="transmembrane region" description="Helical" evidence="1">
    <location>
        <begin position="17"/>
        <end position="35"/>
    </location>
</feature>
<accession>A0AAV2BX75</accession>
<evidence type="ECO:0000313" key="3">
    <source>
        <dbReference type="Proteomes" id="UP001497382"/>
    </source>
</evidence>
<name>A0AAV2BX75_9ARAC</name>
<keyword evidence="1" id="KW-1133">Transmembrane helix</keyword>
<dbReference type="Proteomes" id="UP001497382">
    <property type="component" value="Unassembled WGS sequence"/>
</dbReference>
<keyword evidence="1" id="KW-0472">Membrane</keyword>
<comment type="caution">
    <text evidence="2">The sequence shown here is derived from an EMBL/GenBank/DDBJ whole genome shotgun (WGS) entry which is preliminary data.</text>
</comment>
<feature type="transmembrane region" description="Helical" evidence="1">
    <location>
        <begin position="77"/>
        <end position="95"/>
    </location>
</feature>
<evidence type="ECO:0000256" key="1">
    <source>
        <dbReference type="SAM" id="Phobius"/>
    </source>
</evidence>
<feature type="transmembrane region" description="Helical" evidence="1">
    <location>
        <begin position="47"/>
        <end position="65"/>
    </location>
</feature>
<keyword evidence="1" id="KW-0812">Transmembrane</keyword>
<protein>
    <submittedName>
        <fullName evidence="2">Uncharacterized protein</fullName>
    </submittedName>
</protein>
<feature type="transmembrane region" description="Helical" evidence="1">
    <location>
        <begin position="107"/>
        <end position="127"/>
    </location>
</feature>
<evidence type="ECO:0000313" key="2">
    <source>
        <dbReference type="EMBL" id="CAL1300381.1"/>
    </source>
</evidence>
<dbReference type="EMBL" id="CAXIEN010000551">
    <property type="protein sequence ID" value="CAL1300381.1"/>
    <property type="molecule type" value="Genomic_DNA"/>
</dbReference>
<gene>
    <name evidence="2" type="ORF">LARSCL_LOCUS21912</name>
</gene>